<evidence type="ECO:0000313" key="2">
    <source>
        <dbReference type="Ensembl" id="ENSGGOP00000029668.1"/>
    </source>
</evidence>
<evidence type="ECO:0000313" key="3">
    <source>
        <dbReference type="Proteomes" id="UP000001519"/>
    </source>
</evidence>
<dbReference type="Proteomes" id="UP000001519">
    <property type="component" value="Chromosome 8"/>
</dbReference>
<accession>A0A2I2Y443</accession>
<protein>
    <submittedName>
        <fullName evidence="2">Uncharacterized protein</fullName>
    </submittedName>
</protein>
<dbReference type="InParanoid" id="A0A2I2Y443"/>
<dbReference type="EMBL" id="CABD030056519">
    <property type="status" value="NOT_ANNOTATED_CDS"/>
    <property type="molecule type" value="Genomic_DNA"/>
</dbReference>
<reference evidence="2" key="4">
    <citation type="submission" date="2025-09" db="UniProtKB">
        <authorList>
            <consortium name="Ensembl"/>
        </authorList>
    </citation>
    <scope>IDENTIFICATION</scope>
</reference>
<organism evidence="2 3">
    <name type="scientific">Gorilla gorilla gorilla</name>
    <name type="common">Western lowland gorilla</name>
    <dbReference type="NCBI Taxonomy" id="9595"/>
    <lineage>
        <taxon>Eukaryota</taxon>
        <taxon>Metazoa</taxon>
        <taxon>Chordata</taxon>
        <taxon>Craniata</taxon>
        <taxon>Vertebrata</taxon>
        <taxon>Euteleostomi</taxon>
        <taxon>Mammalia</taxon>
        <taxon>Eutheria</taxon>
        <taxon>Euarchontoglires</taxon>
        <taxon>Primates</taxon>
        <taxon>Haplorrhini</taxon>
        <taxon>Catarrhini</taxon>
        <taxon>Hominidae</taxon>
        <taxon>Gorilla</taxon>
    </lineage>
</organism>
<proteinExistence type="predicted"/>
<dbReference type="AlphaFoldDB" id="A0A2I2Y443"/>
<dbReference type="Ensembl" id="ENSGGOT00000067175.1">
    <property type="protein sequence ID" value="ENSGGOP00000029668.1"/>
    <property type="gene ID" value="ENSGGOG00000039861.1"/>
</dbReference>
<sequence>AEWRENGMDQVGVAEDLLRGACSVDQGAAAVANVQVDHGGRTSGSCQVAGEALGGPGHREEEEG</sequence>
<keyword evidence="3" id="KW-1185">Reference proteome</keyword>
<dbReference type="OMA" id="EWRENGM"/>
<reference evidence="2 3" key="2">
    <citation type="journal article" date="2012" name="Nature">
        <title>Insights into hominid evolution from the gorilla genome sequence.</title>
        <authorList>
            <person name="Scally A."/>
            <person name="Dutheil J.Y."/>
            <person name="Hillier L.W."/>
            <person name="Jordan G.E."/>
            <person name="Goodhead I."/>
            <person name="Herrero J."/>
            <person name="Hobolth A."/>
            <person name="Lappalainen T."/>
            <person name="Mailund T."/>
            <person name="Marques-Bonet T."/>
            <person name="McCarthy S."/>
            <person name="Montgomery S.H."/>
            <person name="Schwalie P.C."/>
            <person name="Tang Y.A."/>
            <person name="Ward M.C."/>
            <person name="Xue Y."/>
            <person name="Yngvadottir B."/>
            <person name="Alkan C."/>
            <person name="Andersen L.N."/>
            <person name="Ayub Q."/>
            <person name="Ball E.V."/>
            <person name="Beal K."/>
            <person name="Bradley B.J."/>
            <person name="Chen Y."/>
            <person name="Clee C.M."/>
            <person name="Fitzgerald S."/>
            <person name="Graves T.A."/>
            <person name="Gu Y."/>
            <person name="Heath P."/>
            <person name="Heger A."/>
            <person name="Karakoc E."/>
            <person name="Kolb-Kokocinski A."/>
            <person name="Laird G.K."/>
            <person name="Lunter G."/>
            <person name="Meader S."/>
            <person name="Mort M."/>
            <person name="Mullikin J.C."/>
            <person name="Munch K."/>
            <person name="O'Connor T.D."/>
            <person name="Phillips A.D."/>
            <person name="Prado-Martinez J."/>
            <person name="Rogers A.S."/>
            <person name="Sajjadian S."/>
            <person name="Schmidt D."/>
            <person name="Shaw K."/>
            <person name="Simpson J.T."/>
            <person name="Stenson P.D."/>
            <person name="Turner D.J."/>
            <person name="Vigilant L."/>
            <person name="Vilella A.J."/>
            <person name="Whitener W."/>
            <person name="Zhu B."/>
            <person name="Cooper D.N."/>
            <person name="de Jong P."/>
            <person name="Dermitzakis E.T."/>
            <person name="Eichler E.E."/>
            <person name="Flicek P."/>
            <person name="Goldman N."/>
            <person name="Mundy N.I."/>
            <person name="Ning Z."/>
            <person name="Odom D.T."/>
            <person name="Ponting C.P."/>
            <person name="Quail M.A."/>
            <person name="Ryder O.A."/>
            <person name="Searle S.M."/>
            <person name="Warren W.C."/>
            <person name="Wilson R.K."/>
            <person name="Schierup M.H."/>
            <person name="Rogers J."/>
            <person name="Tyler-Smith C."/>
            <person name="Durbin R."/>
        </authorList>
    </citation>
    <scope>NUCLEOTIDE SEQUENCE [LARGE SCALE GENOMIC DNA]</scope>
</reference>
<feature type="region of interest" description="Disordered" evidence="1">
    <location>
        <begin position="39"/>
        <end position="64"/>
    </location>
</feature>
<name>A0A2I2Y443_GORGO</name>
<reference evidence="2" key="3">
    <citation type="submission" date="2025-08" db="UniProtKB">
        <authorList>
            <consortium name="Ensembl"/>
        </authorList>
    </citation>
    <scope>IDENTIFICATION</scope>
</reference>
<reference evidence="3" key="1">
    <citation type="submission" date="2011-05" db="EMBL/GenBank/DDBJ databases">
        <title>Insights into the evolution of the great apes provided by the gorilla genome.</title>
        <authorList>
            <person name="Scally A."/>
        </authorList>
    </citation>
    <scope>NUCLEOTIDE SEQUENCE [LARGE SCALE GENOMIC DNA]</scope>
</reference>
<evidence type="ECO:0000256" key="1">
    <source>
        <dbReference type="SAM" id="MobiDB-lite"/>
    </source>
</evidence>
<dbReference type="Bgee" id="ENSGGOG00000039861">
    <property type="expression patterns" value="Expressed in heart and 6 other cell types or tissues"/>
</dbReference>
<dbReference type="GeneTree" id="ENSGT00910000148658"/>